<dbReference type="Pfam" id="PF19776">
    <property type="entry name" value="DUF6262"/>
    <property type="match status" value="1"/>
</dbReference>
<keyword evidence="2" id="KW-1185">Reference proteome</keyword>
<reference evidence="1 2" key="1">
    <citation type="submission" date="2024-10" db="EMBL/GenBank/DDBJ databases">
        <title>The Natural Products Discovery Center: Release of the First 8490 Sequenced Strains for Exploring Actinobacteria Biosynthetic Diversity.</title>
        <authorList>
            <person name="Kalkreuter E."/>
            <person name="Kautsar S.A."/>
            <person name="Yang D."/>
            <person name="Bader C.D."/>
            <person name="Teijaro C.N."/>
            <person name="Fluegel L."/>
            <person name="Davis C.M."/>
            <person name="Simpson J.R."/>
            <person name="Lauterbach L."/>
            <person name="Steele A.D."/>
            <person name="Gui C."/>
            <person name="Meng S."/>
            <person name="Li G."/>
            <person name="Viehrig K."/>
            <person name="Ye F."/>
            <person name="Su P."/>
            <person name="Kiefer A.F."/>
            <person name="Nichols A."/>
            <person name="Cepeda A.J."/>
            <person name="Yan W."/>
            <person name="Fan B."/>
            <person name="Jiang Y."/>
            <person name="Adhikari A."/>
            <person name="Zheng C.-J."/>
            <person name="Schuster L."/>
            <person name="Cowan T.M."/>
            <person name="Smanski M.J."/>
            <person name="Chevrette M.G."/>
            <person name="De Carvalho L.P.S."/>
            <person name="Shen B."/>
        </authorList>
    </citation>
    <scope>NUCLEOTIDE SEQUENCE [LARGE SCALE GENOMIC DNA]</scope>
    <source>
        <strain evidence="1 2">NPDC003040</strain>
    </source>
</reference>
<dbReference type="RefSeq" id="WP_387726047.1">
    <property type="nucleotide sequence ID" value="NZ_JBIAPI010000016.1"/>
</dbReference>
<evidence type="ECO:0000313" key="1">
    <source>
        <dbReference type="EMBL" id="MFF3228888.1"/>
    </source>
</evidence>
<organism evidence="1 2">
    <name type="scientific">Nocardia suismassiliense</name>
    <dbReference type="NCBI Taxonomy" id="2077092"/>
    <lineage>
        <taxon>Bacteria</taxon>
        <taxon>Bacillati</taxon>
        <taxon>Actinomycetota</taxon>
        <taxon>Actinomycetes</taxon>
        <taxon>Mycobacteriales</taxon>
        <taxon>Nocardiaceae</taxon>
        <taxon>Nocardia</taxon>
    </lineage>
</organism>
<dbReference type="InterPro" id="IPR046229">
    <property type="entry name" value="TnpC-like"/>
</dbReference>
<accession>A0ABW6R803</accession>
<evidence type="ECO:0000313" key="2">
    <source>
        <dbReference type="Proteomes" id="UP001601948"/>
    </source>
</evidence>
<name>A0ABW6R803_9NOCA</name>
<sequence length="150" mass="16897">MTNDTRNRRTATLIAAAKAKSETKTRDAEQAIRALVKRGDPVTFQSVQREAGVSHAFLYNHPELRARIEHLRAQSRPARYTPAPPPDTESSLVLALSSQITQLKKLHRQQVNDLRDALAQAHGENLDLRRELTRRGGTWPGHFYPTPSTQ</sequence>
<comment type="caution">
    <text evidence="1">The sequence shown here is derived from an EMBL/GenBank/DDBJ whole genome shotgun (WGS) entry which is preliminary data.</text>
</comment>
<dbReference type="EMBL" id="JBIAPI010000016">
    <property type="protein sequence ID" value="MFF3228888.1"/>
    <property type="molecule type" value="Genomic_DNA"/>
</dbReference>
<protein>
    <submittedName>
        <fullName evidence="1">DUF6262 family protein</fullName>
    </submittedName>
</protein>
<proteinExistence type="predicted"/>
<dbReference type="Proteomes" id="UP001601948">
    <property type="component" value="Unassembled WGS sequence"/>
</dbReference>
<gene>
    <name evidence="1" type="ORF">ACFYV7_39275</name>
</gene>